<organism evidence="1 2">
    <name type="scientific">Tatumella morbirosei</name>
    <dbReference type="NCBI Taxonomy" id="642227"/>
    <lineage>
        <taxon>Bacteria</taxon>
        <taxon>Pseudomonadati</taxon>
        <taxon>Pseudomonadota</taxon>
        <taxon>Gammaproteobacteria</taxon>
        <taxon>Enterobacterales</taxon>
        <taxon>Erwiniaceae</taxon>
        <taxon>Tatumella</taxon>
    </lineage>
</organism>
<reference evidence="1" key="1">
    <citation type="submission" date="2014-12" db="EMBL/GenBank/DDBJ databases">
        <title>The draft genome of the Tatumella morbirosei type strain, LMG23360T isolated from pineapple rot.</title>
        <authorList>
            <person name="Smits T.H."/>
            <person name="Palmer M."/>
            <person name="Venter S.N."/>
            <person name="Duffy B."/>
            <person name="Steenkamp E.T."/>
            <person name="Chan W.Y."/>
            <person name="Coutinho T.A."/>
            <person name="Coetzee M.P."/>
            <person name="De Maayer P."/>
        </authorList>
    </citation>
    <scope>NUCLEOTIDE SEQUENCE [LARGE SCALE GENOMIC DNA]</scope>
    <source>
        <strain evidence="1">LMG 23360</strain>
    </source>
</reference>
<sequence>MASLWQSLQKLWQVMMPVSYHWPAVDLRVNNSRIHLVGSIHMGTRNMYPLPDPLLRQLRAADALIVEADILSDPSPLSHDDERPPLAERFEPELTTELLKRCSENEVLQATIEHLPAWQIALILQSRQAQRLGLRPEYGIDYQLLQAAKSMGKPVIELEGASTQLALLTQLPDDGLALLSDSLQHWHTNARLLQTMISWWVEGPPRGDLPVGILPSTFSSSLNDTLIRQRNLEWKQQLSRLSAGRYLAAVGALHLYGEDNLPAMFGQK</sequence>
<accession>A0A095VKT6</accession>
<dbReference type="InterPro" id="IPR002816">
    <property type="entry name" value="TraB/PrgY/GumN_fam"/>
</dbReference>
<proteinExistence type="predicted"/>
<dbReference type="EMBL" id="JPKR02000004">
    <property type="protein sequence ID" value="KGD75225.1"/>
    <property type="molecule type" value="Genomic_DNA"/>
</dbReference>
<gene>
    <name evidence="1" type="ORF">HA49_08240</name>
</gene>
<keyword evidence="2" id="KW-1185">Reference proteome</keyword>
<dbReference type="Proteomes" id="UP000029577">
    <property type="component" value="Unassembled WGS sequence"/>
</dbReference>
<dbReference type="CDD" id="cd14789">
    <property type="entry name" value="Tiki"/>
    <property type="match status" value="1"/>
</dbReference>
<dbReference type="OrthoDB" id="357294at2"/>
<dbReference type="RefSeq" id="WP_038018783.1">
    <property type="nucleotide sequence ID" value="NZ_JPKR02000004.1"/>
</dbReference>
<name>A0A095VKT6_9GAMM</name>
<protein>
    <submittedName>
        <fullName evidence="1">Conjugal transfer protein TraB</fullName>
    </submittedName>
</protein>
<dbReference type="eggNOG" id="COG3735">
    <property type="taxonomic scope" value="Bacteria"/>
</dbReference>
<evidence type="ECO:0000313" key="1">
    <source>
        <dbReference type="EMBL" id="KGD75225.1"/>
    </source>
</evidence>
<dbReference type="AlphaFoldDB" id="A0A095VKT6"/>
<dbReference type="PANTHER" id="PTHR40590:SF1">
    <property type="entry name" value="CYTOPLASMIC PROTEIN"/>
    <property type="match status" value="1"/>
</dbReference>
<evidence type="ECO:0000313" key="2">
    <source>
        <dbReference type="Proteomes" id="UP000029577"/>
    </source>
</evidence>
<dbReference type="Pfam" id="PF01963">
    <property type="entry name" value="TraB_PrgY_gumN"/>
    <property type="match status" value="1"/>
</dbReference>
<dbReference type="InterPro" id="IPR047111">
    <property type="entry name" value="YbaP-like"/>
</dbReference>
<dbReference type="PANTHER" id="PTHR40590">
    <property type="entry name" value="CYTOPLASMIC PROTEIN-RELATED"/>
    <property type="match status" value="1"/>
</dbReference>
<comment type="caution">
    <text evidence="1">The sequence shown here is derived from an EMBL/GenBank/DDBJ whole genome shotgun (WGS) entry which is preliminary data.</text>
</comment>
<dbReference type="STRING" id="642227.HA49_08240"/>